<dbReference type="EMBL" id="LMAR01000012">
    <property type="protein sequence ID" value="KQK31811.1"/>
    <property type="molecule type" value="Genomic_DNA"/>
</dbReference>
<feature type="domain" description="YARHG" evidence="2">
    <location>
        <begin position="9"/>
        <end position="87"/>
    </location>
</feature>
<dbReference type="STRING" id="53254.SAMN05660750_01478"/>
<evidence type="ECO:0000313" key="5">
    <source>
        <dbReference type="Proteomes" id="UP000051562"/>
    </source>
</evidence>
<reference evidence="3 5" key="1">
    <citation type="submission" date="2015-10" db="EMBL/GenBank/DDBJ databases">
        <title>Draft genome of Bosea thiooxidans.</title>
        <authorList>
            <person name="Wang X."/>
        </authorList>
    </citation>
    <scope>NUCLEOTIDE SEQUENCE [LARGE SCALE GENOMIC DNA]</scope>
    <source>
        <strain evidence="3 5">CGMCC 9174</strain>
    </source>
</reference>
<keyword evidence="5" id="KW-1185">Reference proteome</keyword>
<reference evidence="4 6" key="2">
    <citation type="submission" date="2017-02" db="EMBL/GenBank/DDBJ databases">
        <authorList>
            <person name="Peterson S.W."/>
        </authorList>
    </citation>
    <scope>NUCLEOTIDE SEQUENCE [LARGE SCALE GENOMIC DNA]</scope>
    <source>
        <strain evidence="4 6">DSM 9653</strain>
    </source>
</reference>
<evidence type="ECO:0000259" key="2">
    <source>
        <dbReference type="SMART" id="SM01324"/>
    </source>
</evidence>
<name>A0A0Q3KQ15_9HYPH</name>
<sequence>MRSLCLPLSAVLLLAAGATSPAHADPRACADLWTARNEIYKARGYCFRTKAAIAAFGNAGCQYDNVEDLPLSANDHRAIADIIRQERALRCPR</sequence>
<dbReference type="Pfam" id="PF13308">
    <property type="entry name" value="YARHG"/>
    <property type="match status" value="1"/>
</dbReference>
<feature type="chain" id="PRO_5014520447" evidence="1">
    <location>
        <begin position="25"/>
        <end position="93"/>
    </location>
</feature>
<dbReference type="SMART" id="SM01324">
    <property type="entry name" value="YARHG"/>
    <property type="match status" value="1"/>
</dbReference>
<gene>
    <name evidence="3" type="ORF">ARD30_02730</name>
    <name evidence="4" type="ORF">SAMN05660750_01478</name>
</gene>
<evidence type="ECO:0000313" key="3">
    <source>
        <dbReference type="EMBL" id="KQK31811.1"/>
    </source>
</evidence>
<feature type="signal peptide" evidence="1">
    <location>
        <begin position="1"/>
        <end position="24"/>
    </location>
</feature>
<evidence type="ECO:0000256" key="1">
    <source>
        <dbReference type="SAM" id="SignalP"/>
    </source>
</evidence>
<evidence type="ECO:0000313" key="6">
    <source>
        <dbReference type="Proteomes" id="UP000190130"/>
    </source>
</evidence>
<accession>A0A0Q3KQ15</accession>
<protein>
    <submittedName>
        <fullName evidence="4">YARHG domain-containing protein</fullName>
    </submittedName>
</protein>
<dbReference type="InterPro" id="IPR025582">
    <property type="entry name" value="YARHG_dom"/>
</dbReference>
<dbReference type="Proteomes" id="UP000190130">
    <property type="component" value="Unassembled WGS sequence"/>
</dbReference>
<dbReference type="AlphaFoldDB" id="A0A0Q3KQ15"/>
<dbReference type="Proteomes" id="UP000051562">
    <property type="component" value="Unassembled WGS sequence"/>
</dbReference>
<evidence type="ECO:0000313" key="4">
    <source>
        <dbReference type="EMBL" id="SKB60063.1"/>
    </source>
</evidence>
<organism evidence="3 5">
    <name type="scientific">Bosea thiooxidans</name>
    <dbReference type="NCBI Taxonomy" id="53254"/>
    <lineage>
        <taxon>Bacteria</taxon>
        <taxon>Pseudomonadati</taxon>
        <taxon>Pseudomonadota</taxon>
        <taxon>Alphaproteobacteria</taxon>
        <taxon>Hyphomicrobiales</taxon>
        <taxon>Boseaceae</taxon>
        <taxon>Bosea</taxon>
    </lineage>
</organism>
<keyword evidence="1" id="KW-0732">Signal</keyword>
<dbReference type="RefSeq" id="WP_055727014.1">
    <property type="nucleotide sequence ID" value="NZ_FUYX01000003.1"/>
</dbReference>
<proteinExistence type="predicted"/>
<dbReference type="EMBL" id="FUYX01000003">
    <property type="protein sequence ID" value="SKB60063.1"/>
    <property type="molecule type" value="Genomic_DNA"/>
</dbReference>